<protein>
    <submittedName>
        <fullName evidence="1">Uncharacterized protein</fullName>
    </submittedName>
</protein>
<evidence type="ECO:0000313" key="2">
    <source>
        <dbReference type="Proteomes" id="UP000230869"/>
    </source>
</evidence>
<name>A0A2M6K931_9BACT</name>
<gene>
    <name evidence="1" type="ORF">COV49_02365</name>
</gene>
<comment type="caution">
    <text evidence="1">The sequence shown here is derived from an EMBL/GenBank/DDBJ whole genome shotgun (WGS) entry which is preliminary data.</text>
</comment>
<proteinExistence type="predicted"/>
<dbReference type="AlphaFoldDB" id="A0A2M6K931"/>
<dbReference type="Proteomes" id="UP000230869">
    <property type="component" value="Unassembled WGS sequence"/>
</dbReference>
<evidence type="ECO:0000313" key="1">
    <source>
        <dbReference type="EMBL" id="PIR13387.1"/>
    </source>
</evidence>
<feature type="non-terminal residue" evidence="1">
    <location>
        <position position="100"/>
    </location>
</feature>
<accession>A0A2M6K931</accession>
<reference evidence="1 2" key="1">
    <citation type="submission" date="2017-09" db="EMBL/GenBank/DDBJ databases">
        <title>Depth-based differentiation of microbial function through sediment-hosted aquifers and enrichment of novel symbionts in the deep terrestrial subsurface.</title>
        <authorList>
            <person name="Probst A.J."/>
            <person name="Ladd B."/>
            <person name="Jarett J.K."/>
            <person name="Geller-Mcgrath D.E."/>
            <person name="Sieber C.M."/>
            <person name="Emerson J.B."/>
            <person name="Anantharaman K."/>
            <person name="Thomas B.C."/>
            <person name="Malmstrom R."/>
            <person name="Stieglmeier M."/>
            <person name="Klingl A."/>
            <person name="Woyke T."/>
            <person name="Ryan C.M."/>
            <person name="Banfield J.F."/>
        </authorList>
    </citation>
    <scope>NUCLEOTIDE SEQUENCE [LARGE SCALE GENOMIC DNA]</scope>
    <source>
        <strain evidence="1">CG11_big_fil_rev_8_21_14_0_20_39_10</strain>
    </source>
</reference>
<organism evidence="1 2">
    <name type="scientific">Candidatus Falkowbacteria bacterium CG11_big_fil_rev_8_21_14_0_20_39_10</name>
    <dbReference type="NCBI Taxonomy" id="1974570"/>
    <lineage>
        <taxon>Bacteria</taxon>
        <taxon>Candidatus Falkowiibacteriota</taxon>
    </lineage>
</organism>
<dbReference type="EMBL" id="PCWW01000039">
    <property type="protein sequence ID" value="PIR13387.1"/>
    <property type="molecule type" value="Genomic_DNA"/>
</dbReference>
<sequence length="100" mass="11480">MTADNLQAIKSCFIEQILAILRPAMKLCFERIHFDLEMIFIIEDLEDFLVDYCFGHMKQAELRITLVDLCKISENGSHFLVSALAIFVSNAKENKAKILK</sequence>